<sequence length="214" mass="24087">MKEVIGKLGILPLASLLPEHPSVTGLTLDENWHSDTELDPWSWRARFPGEGVAAYGKFIRKKAVLVSSEWFPAYTAAAGSQLSLEERYDSGLCSREALTLLQIIRDNQGIETRELRTLADMKAKEKKTAFDNAVTELQGTLDIVISGVKERHNAAGEKNGWNSTSFETVSHWMADYKIPAFKGTREEAVTWLRSRMEQEWHPGAVKWLGKVLSW</sequence>
<dbReference type="InterPro" id="IPR056298">
    <property type="entry name" value="AlkZ-rel"/>
</dbReference>
<evidence type="ECO:0000313" key="2">
    <source>
        <dbReference type="Proteomes" id="UP000186058"/>
    </source>
</evidence>
<gene>
    <name evidence="1" type="ORF">A3844_29450</name>
</gene>
<dbReference type="EMBL" id="LVWI01000103">
    <property type="protein sequence ID" value="OKP77656.1"/>
    <property type="molecule type" value="Genomic_DNA"/>
</dbReference>
<protein>
    <submittedName>
        <fullName evidence="1">Uncharacterized protein</fullName>
    </submittedName>
</protein>
<keyword evidence="2" id="KW-1185">Reference proteome</keyword>
<name>A0ABX3EEM2_9BACL</name>
<evidence type="ECO:0000313" key="1">
    <source>
        <dbReference type="EMBL" id="OKP77656.1"/>
    </source>
</evidence>
<accession>A0ABX3EEM2</accession>
<reference evidence="1 2" key="1">
    <citation type="submission" date="2016-03" db="EMBL/GenBank/DDBJ databases">
        <authorList>
            <person name="Sant'Anna F.H."/>
            <person name="Ambrosini A."/>
            <person name="Souza R."/>
            <person name="Bach E."/>
            <person name="Fernandes G."/>
            <person name="Balsanelli E."/>
            <person name="Baura V.A."/>
            <person name="Souza E.M."/>
            <person name="Passaglia L."/>
        </authorList>
    </citation>
    <scope>NUCLEOTIDE SEQUENCE [LARGE SCALE GENOMIC DNA]</scope>
    <source>
        <strain evidence="1 2">P26E</strain>
    </source>
</reference>
<proteinExistence type="predicted"/>
<comment type="caution">
    <text evidence="1">The sequence shown here is derived from an EMBL/GenBank/DDBJ whole genome shotgun (WGS) entry which is preliminary data.</text>
</comment>
<dbReference type="Pfam" id="PF24741">
    <property type="entry name" value="AlkZ-rel"/>
    <property type="match status" value="1"/>
</dbReference>
<organism evidence="1 2">
    <name type="scientific">Paenibacillus helianthi</name>
    <dbReference type="NCBI Taxonomy" id="1349432"/>
    <lineage>
        <taxon>Bacteria</taxon>
        <taxon>Bacillati</taxon>
        <taxon>Bacillota</taxon>
        <taxon>Bacilli</taxon>
        <taxon>Bacillales</taxon>
        <taxon>Paenibacillaceae</taxon>
        <taxon>Paenibacillus</taxon>
    </lineage>
</organism>
<dbReference type="Proteomes" id="UP000186058">
    <property type="component" value="Unassembled WGS sequence"/>
</dbReference>